<dbReference type="EMBL" id="KE148162">
    <property type="protein sequence ID" value="EPE04156.1"/>
    <property type="molecule type" value="Genomic_DNA"/>
</dbReference>
<keyword evidence="3" id="KW-1185">Reference proteome</keyword>
<gene>
    <name evidence="2" type="ORF">F503_04671</name>
</gene>
<feature type="region of interest" description="Disordered" evidence="1">
    <location>
        <begin position="118"/>
        <end position="138"/>
    </location>
</feature>
<dbReference type="eggNOG" id="ENOG502RMYH">
    <property type="taxonomic scope" value="Eukaryota"/>
</dbReference>
<dbReference type="OrthoDB" id="5134445at2759"/>
<dbReference type="SUPFAM" id="SSF56112">
    <property type="entry name" value="Protein kinase-like (PK-like)"/>
    <property type="match status" value="1"/>
</dbReference>
<name>S3BXH1_OPHP1</name>
<dbReference type="OMA" id="DAMYEIN"/>
<reference evidence="2 3" key="1">
    <citation type="journal article" date="2013" name="BMC Genomics">
        <title>The genome and transcriptome of the pine saprophyte Ophiostoma piceae, and a comparison with the bark beetle-associated pine pathogen Grosmannia clavigera.</title>
        <authorList>
            <person name="Haridas S."/>
            <person name="Wang Y."/>
            <person name="Lim L."/>
            <person name="Massoumi Alamouti S."/>
            <person name="Jackman S."/>
            <person name="Docking R."/>
            <person name="Robertson G."/>
            <person name="Birol I."/>
            <person name="Bohlmann J."/>
            <person name="Breuil C."/>
        </authorList>
    </citation>
    <scope>NUCLEOTIDE SEQUENCE [LARGE SCALE GENOMIC DNA]</scope>
    <source>
        <strain evidence="2 3">UAMH 11346</strain>
    </source>
</reference>
<dbReference type="STRING" id="1262450.S3BXH1"/>
<sequence>MRSHYGMAIPSPYRVGATVQLHIHESFSELTAPGTVAATIAEVFSMTMQPVMRVTIPTSFGTDLSAVLKVYDRRCGSILREANEVVPHTEELEAAYQSFVRSGEAELFVRSIKETERVTGDRPSADDYLDDKDDSGPYSPERFETALWLDSNEYFDTESRTYAHLRDLQGHSIPQLYALASLDLSGGGAYGPARDLCSGPLSVYFQTKAILLEYIPGPTLSDFPSSELSTCSGDPRQTVQTVVREAVEIVHEINRRGVLLRDCSPSNAVVDQRTLRAKLIDLTHSVFRQDKIDYDINVAHDNEEPGWDPDLAYWDYAFCMNSTEAIGAVMTGKCRREKGMALTIGYPDRDKIREDIKNKVCRWEEGGYILQKHPLKDPATRPPPVKSDAHGR</sequence>
<dbReference type="Gene3D" id="1.10.510.10">
    <property type="entry name" value="Transferase(Phosphotransferase) domain 1"/>
    <property type="match status" value="1"/>
</dbReference>
<proteinExistence type="predicted"/>
<dbReference type="HOGENOM" id="CLU_054599_0_0_1"/>
<evidence type="ECO:0000256" key="1">
    <source>
        <dbReference type="SAM" id="MobiDB-lite"/>
    </source>
</evidence>
<feature type="region of interest" description="Disordered" evidence="1">
    <location>
        <begin position="372"/>
        <end position="392"/>
    </location>
</feature>
<protein>
    <recommendedName>
        <fullName evidence="4">Protein kinase domain-containing protein</fullName>
    </recommendedName>
</protein>
<dbReference type="Proteomes" id="UP000016923">
    <property type="component" value="Unassembled WGS sequence"/>
</dbReference>
<organism evidence="2 3">
    <name type="scientific">Ophiostoma piceae (strain UAMH 11346)</name>
    <name type="common">Sap stain fungus</name>
    <dbReference type="NCBI Taxonomy" id="1262450"/>
    <lineage>
        <taxon>Eukaryota</taxon>
        <taxon>Fungi</taxon>
        <taxon>Dikarya</taxon>
        <taxon>Ascomycota</taxon>
        <taxon>Pezizomycotina</taxon>
        <taxon>Sordariomycetes</taxon>
        <taxon>Sordariomycetidae</taxon>
        <taxon>Ophiostomatales</taxon>
        <taxon>Ophiostomataceae</taxon>
        <taxon>Ophiostoma</taxon>
    </lineage>
</organism>
<dbReference type="VEuPathDB" id="FungiDB:F503_04671"/>
<dbReference type="InterPro" id="IPR011009">
    <property type="entry name" value="Kinase-like_dom_sf"/>
</dbReference>
<dbReference type="AlphaFoldDB" id="S3BXH1"/>
<evidence type="ECO:0008006" key="4">
    <source>
        <dbReference type="Google" id="ProtNLM"/>
    </source>
</evidence>
<evidence type="ECO:0000313" key="2">
    <source>
        <dbReference type="EMBL" id="EPE04156.1"/>
    </source>
</evidence>
<accession>S3BXH1</accession>
<evidence type="ECO:0000313" key="3">
    <source>
        <dbReference type="Proteomes" id="UP000016923"/>
    </source>
</evidence>